<reference evidence="2" key="1">
    <citation type="submission" date="2018-02" db="EMBL/GenBank/DDBJ databases">
        <title>Rhizophora mucronata_Transcriptome.</title>
        <authorList>
            <person name="Meera S.P."/>
            <person name="Sreeshan A."/>
            <person name="Augustine A."/>
        </authorList>
    </citation>
    <scope>NUCLEOTIDE SEQUENCE</scope>
    <source>
        <tissue evidence="2">Leaf</tissue>
    </source>
</reference>
<protein>
    <submittedName>
        <fullName evidence="2">Uncharacterized protein LOC105107905 isoform X1</fullName>
    </submittedName>
</protein>
<proteinExistence type="predicted"/>
<evidence type="ECO:0000313" key="2">
    <source>
        <dbReference type="EMBL" id="MBX71069.1"/>
    </source>
</evidence>
<keyword evidence="1" id="KW-1133">Transmembrane helix</keyword>
<keyword evidence="1" id="KW-0812">Transmembrane</keyword>
<dbReference type="EMBL" id="GGEC01090585">
    <property type="protein sequence ID" value="MBX71069.1"/>
    <property type="molecule type" value="Transcribed_RNA"/>
</dbReference>
<dbReference type="AlphaFoldDB" id="A0A2P2QVM5"/>
<sequence>MCIRKLPKRYHVGIIFGTAVINGNSTIIFFVKGGTCRSGMAVFSIIGLIH</sequence>
<keyword evidence="1" id="KW-0472">Membrane</keyword>
<evidence type="ECO:0000256" key="1">
    <source>
        <dbReference type="SAM" id="Phobius"/>
    </source>
</evidence>
<feature type="transmembrane region" description="Helical" evidence="1">
    <location>
        <begin position="12"/>
        <end position="31"/>
    </location>
</feature>
<accession>A0A2P2QVM5</accession>
<organism evidence="2">
    <name type="scientific">Rhizophora mucronata</name>
    <name type="common">Asiatic mangrove</name>
    <dbReference type="NCBI Taxonomy" id="61149"/>
    <lineage>
        <taxon>Eukaryota</taxon>
        <taxon>Viridiplantae</taxon>
        <taxon>Streptophyta</taxon>
        <taxon>Embryophyta</taxon>
        <taxon>Tracheophyta</taxon>
        <taxon>Spermatophyta</taxon>
        <taxon>Magnoliopsida</taxon>
        <taxon>eudicotyledons</taxon>
        <taxon>Gunneridae</taxon>
        <taxon>Pentapetalae</taxon>
        <taxon>rosids</taxon>
        <taxon>fabids</taxon>
        <taxon>Malpighiales</taxon>
        <taxon>Rhizophoraceae</taxon>
        <taxon>Rhizophora</taxon>
    </lineage>
</organism>
<name>A0A2P2QVM5_RHIMU</name>